<organism evidence="7">
    <name type="scientific">mine drainage metagenome</name>
    <dbReference type="NCBI Taxonomy" id="410659"/>
    <lineage>
        <taxon>unclassified sequences</taxon>
        <taxon>metagenomes</taxon>
        <taxon>ecological metagenomes</taxon>
    </lineage>
</organism>
<dbReference type="PANTHER" id="PTHR42776:SF13">
    <property type="entry name" value="DIPEPTIDYL-PEPTIDASE 5"/>
    <property type="match status" value="1"/>
</dbReference>
<keyword evidence="5" id="KW-0720">Serine protease</keyword>
<dbReference type="Gene3D" id="2.120.10.30">
    <property type="entry name" value="TolB, C-terminal domain"/>
    <property type="match status" value="2"/>
</dbReference>
<gene>
    <name evidence="7" type="ORF">B2A_00474</name>
</gene>
<accession>T1CK52</accession>
<keyword evidence="2" id="KW-0645">Protease</keyword>
<evidence type="ECO:0000256" key="4">
    <source>
        <dbReference type="ARBA" id="ARBA00022801"/>
    </source>
</evidence>
<evidence type="ECO:0000256" key="5">
    <source>
        <dbReference type="ARBA" id="ARBA00022825"/>
    </source>
</evidence>
<dbReference type="SUPFAM" id="SSF82171">
    <property type="entry name" value="DPP6 N-terminal domain-like"/>
    <property type="match status" value="1"/>
</dbReference>
<dbReference type="SUPFAM" id="SSF53474">
    <property type="entry name" value="alpha/beta-Hydrolases"/>
    <property type="match status" value="1"/>
</dbReference>
<dbReference type="PANTHER" id="PTHR42776">
    <property type="entry name" value="SERINE PEPTIDASE S9 FAMILY MEMBER"/>
    <property type="match status" value="1"/>
</dbReference>
<dbReference type="InterPro" id="IPR001375">
    <property type="entry name" value="Peptidase_S9_cat"/>
</dbReference>
<protein>
    <submittedName>
        <fullName evidence="7">Prolyl oligopeptidase family protein</fullName>
    </submittedName>
</protein>
<keyword evidence="3" id="KW-0732">Signal</keyword>
<name>T1CK52_9ZZZZ</name>
<keyword evidence="4" id="KW-0378">Hydrolase</keyword>
<evidence type="ECO:0000256" key="2">
    <source>
        <dbReference type="ARBA" id="ARBA00022670"/>
    </source>
</evidence>
<dbReference type="GO" id="GO:0006508">
    <property type="term" value="P:proteolysis"/>
    <property type="evidence" value="ECO:0007669"/>
    <property type="project" value="UniProtKB-KW"/>
</dbReference>
<dbReference type="GO" id="GO:0004252">
    <property type="term" value="F:serine-type endopeptidase activity"/>
    <property type="evidence" value="ECO:0007669"/>
    <property type="project" value="TreeGrafter"/>
</dbReference>
<dbReference type="InterPro" id="IPR011042">
    <property type="entry name" value="6-blade_b-propeller_TolB-like"/>
</dbReference>
<comment type="caution">
    <text evidence="7">The sequence shown here is derived from an EMBL/GenBank/DDBJ whole genome shotgun (WGS) entry which is preliminary data.</text>
</comment>
<dbReference type="EMBL" id="AUZZ01000368">
    <property type="protein sequence ID" value="EQD68350.1"/>
    <property type="molecule type" value="Genomic_DNA"/>
</dbReference>
<evidence type="ECO:0000256" key="1">
    <source>
        <dbReference type="ARBA" id="ARBA00010040"/>
    </source>
</evidence>
<sequence length="687" mass="76510">MSLRSLALGLVLMSANVPVVVADEDTHPLDVRDLVAMDRVGDPQLGADPRWLLFDVRSIDIAANKGTPGVWVLDRATPGVAPQRIAEGSQPRWSADGKSIFYLAKVGERMQIFRIVPAGGTALQVSDLPLDVDGFRVSPDGVHLAVALSVFTDCNGDIACTREKLNAREANKASGRVYDKLFVRHWDTWADGRRNQLFLLTLGADGKASGTPALLTRGIDGDVPSKPFGDDNEYVFAPDGKTLYFNARIARHDEPWSTNFDIYRVAIEGDAAPENLTPGNPAWDGYPLLSPDGGTLYYLAMRRPGFESDRFAIMALDLADGQRREVTPKWDRSAGALAVSADGRTLYTSADDAGQHPLFAVRVDNGEVTRLSGDGTVRGFAVGRDGEIVAAWQDFTHPTNLYRVEPHEVLAQVTRFNAARLAKLRLAQAEFFTFIGWNKHTVEGYVMTPVDYVPGRKYPVAFLIHGGPQGAWTNEFHYRWNPQTYAAAGFAVVAVNFHGSTGYGQAFTDAISGDWGGKPLTDLKLGWAAALKNYPFLDAKRACALGASYGGYMVYWMAGKWNAPWKCFVDHDGVFDSRSMYYSTEELWFDEWEHRGPEYEHPQNYEKFNPLRHVKDWRVPMLVIHGGLDFRIPDTQGLAAFTALQRRGIPSEFLYFPDENHWVVKPANSILWHDTVLNWMKRWTGEQ</sequence>
<reference evidence="7" key="2">
    <citation type="journal article" date="2014" name="ISME J.">
        <title>Microbial stratification in low pH oxic and suboxic macroscopic growths along an acid mine drainage.</title>
        <authorList>
            <person name="Mendez-Garcia C."/>
            <person name="Mesa V."/>
            <person name="Sprenger R.R."/>
            <person name="Richter M."/>
            <person name="Diez M.S."/>
            <person name="Solano J."/>
            <person name="Bargiela R."/>
            <person name="Golyshina O.V."/>
            <person name="Manteca A."/>
            <person name="Ramos J.L."/>
            <person name="Gallego J.R."/>
            <person name="Llorente I."/>
            <person name="Martins Dos Santos V.A."/>
            <person name="Jensen O.N."/>
            <person name="Pelaez A.I."/>
            <person name="Sanchez J."/>
            <person name="Ferrer M."/>
        </authorList>
    </citation>
    <scope>NUCLEOTIDE SEQUENCE</scope>
</reference>
<dbReference type="Pfam" id="PF07676">
    <property type="entry name" value="PD40"/>
    <property type="match status" value="3"/>
</dbReference>
<dbReference type="InterPro" id="IPR011659">
    <property type="entry name" value="WD40"/>
</dbReference>
<feature type="domain" description="Peptidase S9 prolyl oligopeptidase catalytic" evidence="6">
    <location>
        <begin position="477"/>
        <end position="686"/>
    </location>
</feature>
<evidence type="ECO:0000256" key="3">
    <source>
        <dbReference type="ARBA" id="ARBA00022729"/>
    </source>
</evidence>
<evidence type="ECO:0000259" key="6">
    <source>
        <dbReference type="Pfam" id="PF00326"/>
    </source>
</evidence>
<dbReference type="FunFam" id="3.40.50.1820:FF:000028">
    <property type="entry name" value="S9 family peptidase"/>
    <property type="match status" value="1"/>
</dbReference>
<reference evidence="7" key="1">
    <citation type="submission" date="2013-08" db="EMBL/GenBank/DDBJ databases">
        <authorList>
            <person name="Mendez C."/>
            <person name="Richter M."/>
            <person name="Ferrer M."/>
            <person name="Sanchez J."/>
        </authorList>
    </citation>
    <scope>NUCLEOTIDE SEQUENCE</scope>
</reference>
<dbReference type="InterPro" id="IPR029058">
    <property type="entry name" value="AB_hydrolase_fold"/>
</dbReference>
<dbReference type="Pfam" id="PF00326">
    <property type="entry name" value="Peptidase_S9"/>
    <property type="match status" value="1"/>
</dbReference>
<dbReference type="Gene3D" id="3.40.50.1820">
    <property type="entry name" value="alpha/beta hydrolase"/>
    <property type="match status" value="1"/>
</dbReference>
<comment type="similarity">
    <text evidence="1">Belongs to the peptidase S9C family.</text>
</comment>
<dbReference type="AlphaFoldDB" id="T1CK52"/>
<proteinExistence type="inferred from homology"/>
<evidence type="ECO:0000313" key="7">
    <source>
        <dbReference type="EMBL" id="EQD68350.1"/>
    </source>
</evidence>